<dbReference type="AlphaFoldDB" id="A0A0B3RX65"/>
<evidence type="ECO:0000313" key="4">
    <source>
        <dbReference type="Proteomes" id="UP000030960"/>
    </source>
</evidence>
<dbReference type="Pfam" id="PF03401">
    <property type="entry name" value="TctC"/>
    <property type="match status" value="1"/>
</dbReference>
<dbReference type="CDD" id="cd07012">
    <property type="entry name" value="PBP2_Bug_TTT"/>
    <property type="match status" value="1"/>
</dbReference>
<organism evidence="3 4">
    <name type="scientific">Mameliella alba</name>
    <dbReference type="NCBI Taxonomy" id="561184"/>
    <lineage>
        <taxon>Bacteria</taxon>
        <taxon>Pseudomonadati</taxon>
        <taxon>Pseudomonadota</taxon>
        <taxon>Alphaproteobacteria</taxon>
        <taxon>Rhodobacterales</taxon>
        <taxon>Roseobacteraceae</taxon>
        <taxon>Mameliella</taxon>
    </lineage>
</organism>
<dbReference type="InterPro" id="IPR042100">
    <property type="entry name" value="Bug_dom1"/>
</dbReference>
<dbReference type="Gene3D" id="3.40.190.10">
    <property type="entry name" value="Periplasmic binding protein-like II"/>
    <property type="match status" value="1"/>
</dbReference>
<dbReference type="Proteomes" id="UP000030960">
    <property type="component" value="Unassembled WGS sequence"/>
</dbReference>
<dbReference type="PANTHER" id="PTHR42928:SF5">
    <property type="entry name" value="BLR1237 PROTEIN"/>
    <property type="match status" value="1"/>
</dbReference>
<comment type="similarity">
    <text evidence="1">Belongs to the UPF0065 (bug) family.</text>
</comment>
<evidence type="ECO:0000313" key="3">
    <source>
        <dbReference type="EMBL" id="KHQ51323.1"/>
    </source>
</evidence>
<feature type="chain" id="PRO_5002081425" evidence="2">
    <location>
        <begin position="21"/>
        <end position="316"/>
    </location>
</feature>
<reference evidence="3 4" key="1">
    <citation type="submission" date="2014-10" db="EMBL/GenBank/DDBJ databases">
        <title>Genome sequence of Ponticoccus sp. strain UMTAT08 isolated from clonal culture of toxic dinoflagellate Alexandrium tamiyavanichii.</title>
        <authorList>
            <person name="Gan H.Y."/>
            <person name="Muhd D.-D."/>
            <person name="Mohd Noor M.E."/>
            <person name="Yeong Y.S."/>
            <person name="Usup G."/>
        </authorList>
    </citation>
    <scope>NUCLEOTIDE SEQUENCE [LARGE SCALE GENOMIC DNA]</scope>
    <source>
        <strain evidence="3 4">UMTAT08</strain>
    </source>
</reference>
<dbReference type="RefSeq" id="WP_052244702.1">
    <property type="nucleotide sequence ID" value="NZ_JSUQ01000018.1"/>
</dbReference>
<dbReference type="Gene3D" id="3.40.190.150">
    <property type="entry name" value="Bordetella uptake gene, domain 1"/>
    <property type="match status" value="1"/>
</dbReference>
<dbReference type="SUPFAM" id="SSF53850">
    <property type="entry name" value="Periplasmic binding protein-like II"/>
    <property type="match status" value="1"/>
</dbReference>
<comment type="caution">
    <text evidence="3">The sequence shown here is derived from an EMBL/GenBank/DDBJ whole genome shotgun (WGS) entry which is preliminary data.</text>
</comment>
<protein>
    <submittedName>
        <fullName evidence="3">Twin-arginine translocation pathway signal</fullName>
    </submittedName>
</protein>
<dbReference type="PATRIC" id="fig|1515334.3.peg.4137"/>
<gene>
    <name evidence="3" type="ORF">OA50_04104</name>
</gene>
<evidence type="ECO:0000256" key="1">
    <source>
        <dbReference type="ARBA" id="ARBA00006987"/>
    </source>
</evidence>
<accession>A0A0B3RX65</accession>
<dbReference type="PANTHER" id="PTHR42928">
    <property type="entry name" value="TRICARBOXYLATE-BINDING PROTEIN"/>
    <property type="match status" value="1"/>
</dbReference>
<evidence type="ECO:0000256" key="2">
    <source>
        <dbReference type="SAM" id="SignalP"/>
    </source>
</evidence>
<dbReference type="InterPro" id="IPR005064">
    <property type="entry name" value="BUG"/>
</dbReference>
<proteinExistence type="inferred from homology"/>
<dbReference type="EMBL" id="JSUQ01000018">
    <property type="protein sequence ID" value="KHQ51323.1"/>
    <property type="molecule type" value="Genomic_DNA"/>
</dbReference>
<dbReference type="STRING" id="561184.SAMN05216376_11332"/>
<keyword evidence="4" id="KW-1185">Reference proteome</keyword>
<sequence length="316" mass="33021">MKSILTAAAVALGLAQPLAAQDFPTGPVTIIVPYSPSGNTDVFTRHLAPYLEEKWGQPIVIDNRPGGGSMVGTAIVAQAEPDGHTLLVTTSAFVTAPAIQTSLPFDSREAFAPVANVGHVSYVLVTNGDSGFDTLEDFIAQSKDAPKFAATAGLGTTTHFAIEKFIADSGADVDVVHFKGGGPAVVSILSKETDIYGSSISSAGENLKTGKVKALAVLGNERIDALPDVPSTAELGFPDLEIKQWVGMFAPAGTDPAIVAKINADVNEALQNPEFVSTVTPLDWTLFQSTPEGFAQQVDEELTKWKALAVSQGISK</sequence>
<name>A0A0B3RX65_9RHOB</name>
<dbReference type="PIRSF" id="PIRSF017082">
    <property type="entry name" value="YflP"/>
    <property type="match status" value="1"/>
</dbReference>
<feature type="signal peptide" evidence="2">
    <location>
        <begin position="1"/>
        <end position="20"/>
    </location>
</feature>
<dbReference type="OrthoDB" id="8970543at2"/>
<keyword evidence="2" id="KW-0732">Signal</keyword>